<dbReference type="InterPro" id="IPR011057">
    <property type="entry name" value="Mss4-like_sf"/>
</dbReference>
<dbReference type="InterPro" id="IPR006913">
    <property type="entry name" value="CENP-V/GFA"/>
</dbReference>
<dbReference type="GO" id="GO:0016846">
    <property type="term" value="F:carbon-sulfur lyase activity"/>
    <property type="evidence" value="ECO:0007669"/>
    <property type="project" value="InterPro"/>
</dbReference>
<accession>A0A0F6W3U2</accession>
<dbReference type="Gene3D" id="3.90.1590.10">
    <property type="entry name" value="glutathione-dependent formaldehyde- activating enzyme (gfa)"/>
    <property type="match status" value="1"/>
</dbReference>
<dbReference type="KEGG" id="samy:DB32_003835"/>
<dbReference type="EMBL" id="CP011125">
    <property type="protein sequence ID" value="AKF06686.1"/>
    <property type="molecule type" value="Genomic_DNA"/>
</dbReference>
<organism evidence="6 7">
    <name type="scientific">Sandaracinus amylolyticus</name>
    <dbReference type="NCBI Taxonomy" id="927083"/>
    <lineage>
        <taxon>Bacteria</taxon>
        <taxon>Pseudomonadati</taxon>
        <taxon>Myxococcota</taxon>
        <taxon>Polyangia</taxon>
        <taxon>Polyangiales</taxon>
        <taxon>Sandaracinaceae</taxon>
        <taxon>Sandaracinus</taxon>
    </lineage>
</organism>
<dbReference type="PROSITE" id="PS51891">
    <property type="entry name" value="CENP_V_GFA"/>
    <property type="match status" value="1"/>
</dbReference>
<evidence type="ECO:0000256" key="3">
    <source>
        <dbReference type="ARBA" id="ARBA00022833"/>
    </source>
</evidence>
<proteinExistence type="inferred from homology"/>
<dbReference type="Proteomes" id="UP000034883">
    <property type="component" value="Chromosome"/>
</dbReference>
<evidence type="ECO:0000256" key="4">
    <source>
        <dbReference type="ARBA" id="ARBA00023239"/>
    </source>
</evidence>
<keyword evidence="3" id="KW-0862">Zinc</keyword>
<keyword evidence="4" id="KW-0456">Lyase</keyword>
<feature type="domain" description="CENP-V/GFA" evidence="5">
    <location>
        <begin position="11"/>
        <end position="126"/>
    </location>
</feature>
<dbReference type="OrthoDB" id="9805575at2"/>
<dbReference type="STRING" id="927083.DB32_003835"/>
<evidence type="ECO:0000256" key="2">
    <source>
        <dbReference type="ARBA" id="ARBA00022723"/>
    </source>
</evidence>
<reference evidence="6 7" key="1">
    <citation type="submission" date="2015-03" db="EMBL/GenBank/DDBJ databases">
        <title>Genome assembly of Sandaracinus amylolyticus DSM 53668.</title>
        <authorList>
            <person name="Sharma G."/>
            <person name="Subramanian S."/>
        </authorList>
    </citation>
    <scope>NUCLEOTIDE SEQUENCE [LARGE SCALE GENOMIC DNA]</scope>
    <source>
        <strain evidence="6 7">DSM 53668</strain>
    </source>
</reference>
<dbReference type="SUPFAM" id="SSF51316">
    <property type="entry name" value="Mss4-like"/>
    <property type="match status" value="1"/>
</dbReference>
<comment type="similarity">
    <text evidence="1">Belongs to the Gfa family.</text>
</comment>
<dbReference type="GO" id="GO:0046872">
    <property type="term" value="F:metal ion binding"/>
    <property type="evidence" value="ECO:0007669"/>
    <property type="project" value="UniProtKB-KW"/>
</dbReference>
<evidence type="ECO:0000259" key="5">
    <source>
        <dbReference type="PROSITE" id="PS51891"/>
    </source>
</evidence>
<keyword evidence="2" id="KW-0479">Metal-binding</keyword>
<dbReference type="RefSeq" id="WP_053233833.1">
    <property type="nucleotide sequence ID" value="NZ_CP011125.1"/>
</dbReference>
<sequence>MSASGSSSVHGRGRCLCGAVSYEVRAPMREISFCHCGMCRRVHSYAGAYTTAIADSIVLHDPSGALRWYRSSDEVQRGFCSTCGTMLFWQHDASKVRGVTAGSLEAPTGLRAGMHIHVADKGDWYEIPDDGLERRQGSFA</sequence>
<name>A0A0F6W3U2_9BACT</name>
<dbReference type="PANTHER" id="PTHR33337">
    <property type="entry name" value="GFA DOMAIN-CONTAINING PROTEIN"/>
    <property type="match status" value="1"/>
</dbReference>
<evidence type="ECO:0000313" key="6">
    <source>
        <dbReference type="EMBL" id="AKF06686.1"/>
    </source>
</evidence>
<evidence type="ECO:0000313" key="7">
    <source>
        <dbReference type="Proteomes" id="UP000034883"/>
    </source>
</evidence>
<gene>
    <name evidence="6" type="ORF">DB32_003835</name>
</gene>
<dbReference type="PANTHER" id="PTHR33337:SF40">
    <property type="entry name" value="CENP-V_GFA DOMAIN-CONTAINING PROTEIN-RELATED"/>
    <property type="match status" value="1"/>
</dbReference>
<evidence type="ECO:0000256" key="1">
    <source>
        <dbReference type="ARBA" id="ARBA00005495"/>
    </source>
</evidence>
<keyword evidence="7" id="KW-1185">Reference proteome</keyword>
<protein>
    <submittedName>
        <fullName evidence="6">Gfa-like protein</fullName>
    </submittedName>
</protein>
<dbReference type="Pfam" id="PF04828">
    <property type="entry name" value="GFA"/>
    <property type="match status" value="1"/>
</dbReference>
<dbReference type="AlphaFoldDB" id="A0A0F6W3U2"/>